<protein>
    <recommendedName>
        <fullName evidence="3">CP-type G domain-containing protein</fullName>
    </recommendedName>
</protein>
<evidence type="ECO:0000313" key="4">
    <source>
        <dbReference type="EMBL" id="GAG26248.1"/>
    </source>
</evidence>
<dbReference type="PANTHER" id="PTHR11089">
    <property type="entry name" value="GTP-BINDING PROTEIN-RELATED"/>
    <property type="match status" value="1"/>
</dbReference>
<organism evidence="4">
    <name type="scientific">marine sediment metagenome</name>
    <dbReference type="NCBI Taxonomy" id="412755"/>
    <lineage>
        <taxon>unclassified sequences</taxon>
        <taxon>metagenomes</taxon>
        <taxon>ecological metagenomes</taxon>
    </lineage>
</organism>
<dbReference type="PRINTS" id="PR00326">
    <property type="entry name" value="GTP1OBG"/>
</dbReference>
<dbReference type="InterPro" id="IPR050755">
    <property type="entry name" value="TRAFAC_YlqF/YawG_RiboMat"/>
</dbReference>
<feature type="non-terminal residue" evidence="4">
    <location>
        <position position="175"/>
    </location>
</feature>
<reference evidence="4" key="1">
    <citation type="journal article" date="2014" name="Front. Microbiol.">
        <title>High frequency of phylogenetically diverse reductive dehalogenase-homologous genes in deep subseafloor sedimentary metagenomes.</title>
        <authorList>
            <person name="Kawai M."/>
            <person name="Futagami T."/>
            <person name="Toyoda A."/>
            <person name="Takaki Y."/>
            <person name="Nishi S."/>
            <person name="Hori S."/>
            <person name="Arai W."/>
            <person name="Tsubouchi T."/>
            <person name="Morono Y."/>
            <person name="Uchiyama I."/>
            <person name="Ito T."/>
            <person name="Fujiyama A."/>
            <person name="Inagaki F."/>
            <person name="Takami H."/>
        </authorList>
    </citation>
    <scope>NUCLEOTIDE SEQUENCE</scope>
    <source>
        <strain evidence="4">Expedition CK06-06</strain>
    </source>
</reference>
<sequence>MKHGFWIVAKKIVRNADVVLEVLDARFPNITRITRLEKMAKGKLILVINKVDLVSKNTLDKVKTEFKNSKYVLVSSKNSENIWKLIKLIKNKGKVAVIGYPNTGKSTLINKLSSGGKARTSPESGFTHGKQLIAGKKGIMLMDTPGIVPFGDRDEVRLGLVSGISPSKLEDPDLV</sequence>
<comment type="caution">
    <text evidence="4">The sequence shown here is derived from an EMBL/GenBank/DDBJ whole genome shotgun (WGS) entry which is preliminary data.</text>
</comment>
<dbReference type="InterPro" id="IPR006073">
    <property type="entry name" value="GTP-bd"/>
</dbReference>
<dbReference type="PROSITE" id="PS51721">
    <property type="entry name" value="G_CP"/>
    <property type="match status" value="1"/>
</dbReference>
<dbReference type="InterPro" id="IPR027417">
    <property type="entry name" value="P-loop_NTPase"/>
</dbReference>
<proteinExistence type="predicted"/>
<keyword evidence="2" id="KW-0342">GTP-binding</keyword>
<dbReference type="Gene3D" id="3.40.50.300">
    <property type="entry name" value="P-loop containing nucleotide triphosphate hydrolases"/>
    <property type="match status" value="1"/>
</dbReference>
<accession>X0WP06</accession>
<dbReference type="GO" id="GO:0005525">
    <property type="term" value="F:GTP binding"/>
    <property type="evidence" value="ECO:0007669"/>
    <property type="project" value="UniProtKB-KW"/>
</dbReference>
<name>X0WP06_9ZZZZ</name>
<dbReference type="InterPro" id="IPR030378">
    <property type="entry name" value="G_CP_dom"/>
</dbReference>
<evidence type="ECO:0000256" key="1">
    <source>
        <dbReference type="ARBA" id="ARBA00022741"/>
    </source>
</evidence>
<dbReference type="SUPFAM" id="SSF52540">
    <property type="entry name" value="P-loop containing nucleoside triphosphate hydrolases"/>
    <property type="match status" value="1"/>
</dbReference>
<dbReference type="PANTHER" id="PTHR11089:SF30">
    <property type="entry name" value="GUANINE NUCLEOTIDE-BINDING PROTEIN-LIKE 3 HOMOLOG"/>
    <property type="match status" value="1"/>
</dbReference>
<gene>
    <name evidence="4" type="ORF">S01H1_51841</name>
</gene>
<keyword evidence="1" id="KW-0547">Nucleotide-binding</keyword>
<evidence type="ECO:0000259" key="3">
    <source>
        <dbReference type="PROSITE" id="PS51721"/>
    </source>
</evidence>
<dbReference type="AlphaFoldDB" id="X0WP06"/>
<evidence type="ECO:0000256" key="2">
    <source>
        <dbReference type="ARBA" id="ARBA00023134"/>
    </source>
</evidence>
<feature type="domain" description="CP-type G" evidence="3">
    <location>
        <begin position="2"/>
        <end position="150"/>
    </location>
</feature>
<dbReference type="EMBL" id="BARS01033482">
    <property type="protein sequence ID" value="GAG26248.1"/>
    <property type="molecule type" value="Genomic_DNA"/>
</dbReference>
<dbReference type="Pfam" id="PF01926">
    <property type="entry name" value="MMR_HSR1"/>
    <property type="match status" value="1"/>
</dbReference>